<dbReference type="SMART" id="SM00256">
    <property type="entry name" value="FBOX"/>
    <property type="match status" value="1"/>
</dbReference>
<dbReference type="InterPro" id="IPR036047">
    <property type="entry name" value="F-box-like_dom_sf"/>
</dbReference>
<proteinExistence type="predicted"/>
<accession>A0A0H5SPJ4</accession>
<reference evidence="2" key="1">
    <citation type="journal article" date="2007" name="Science">
        <title>Draft genome of the filarial nematode parasite Brugia malayi.</title>
        <authorList>
            <person name="Ghedin E."/>
            <person name="Wang S."/>
            <person name="Spiro D."/>
            <person name="Caler E."/>
            <person name="Zhao Q."/>
            <person name="Crabtree J."/>
            <person name="Allen J.E."/>
            <person name="Delcher A.L."/>
            <person name="Guiliano D.B."/>
            <person name="Miranda-Saavedra D."/>
            <person name="Angiuoli S.V."/>
            <person name="Creasy T."/>
            <person name="Amedeo P."/>
            <person name="Haas B."/>
            <person name="El-Sayed N.M."/>
            <person name="Wortman J.R."/>
            <person name="Feldblyum T."/>
            <person name="Tallon L."/>
            <person name="Schatz M."/>
            <person name="Shumway M."/>
            <person name="Koo H."/>
            <person name="Salzberg S.L."/>
            <person name="Schobel S."/>
            <person name="Pertea M."/>
            <person name="Pop M."/>
            <person name="White O."/>
            <person name="Barton G.J."/>
            <person name="Carlow C.K."/>
            <person name="Crawford M.J."/>
            <person name="Daub J."/>
            <person name="Dimmic M.W."/>
            <person name="Estes C.F."/>
            <person name="Foster J.M."/>
            <person name="Ganatra M."/>
            <person name="Gregory W.F."/>
            <person name="Johnson N.M."/>
            <person name="Jin J."/>
            <person name="Komuniecki R."/>
            <person name="Korf I."/>
            <person name="Kumar S."/>
            <person name="Laney S."/>
            <person name="Li B.W."/>
            <person name="Li W."/>
            <person name="Lindblom T.H."/>
            <person name="Lustigman S."/>
            <person name="Ma D."/>
            <person name="Maina C.V."/>
            <person name="Martin D.M."/>
            <person name="McCarter J.P."/>
            <person name="McReynolds L."/>
            <person name="Mitreva M."/>
            <person name="Nutman T.B."/>
            <person name="Parkinson J."/>
            <person name="Peregrin-Alvarez J.M."/>
            <person name="Poole C."/>
            <person name="Ren Q."/>
            <person name="Saunders L."/>
            <person name="Sluder A.E."/>
            <person name="Smith K."/>
            <person name="Stanke M."/>
            <person name="Unnasch T.R."/>
            <person name="Ware J."/>
            <person name="Wei A.D."/>
            <person name="Weil G."/>
            <person name="Williams D.J."/>
            <person name="Zhang Y."/>
            <person name="Williams S.A."/>
            <person name="Fraser-Liggett C."/>
            <person name="Slatko B."/>
            <person name="Blaxter M.L."/>
            <person name="Scott A.L."/>
        </authorList>
    </citation>
    <scope>NUCLEOTIDE SEQUENCE</scope>
    <source>
        <strain evidence="2">FR3</strain>
    </source>
</reference>
<dbReference type="InterPro" id="IPR001810">
    <property type="entry name" value="F-box_dom"/>
</dbReference>
<protein>
    <submittedName>
        <fullName evidence="2">Bm4792</fullName>
    </submittedName>
</protein>
<evidence type="ECO:0000259" key="1">
    <source>
        <dbReference type="PROSITE" id="PS50181"/>
    </source>
</evidence>
<dbReference type="PANTHER" id="PTHR13318:SF95">
    <property type="entry name" value="F-BOX PROTEIN YLR352W"/>
    <property type="match status" value="1"/>
</dbReference>
<organism evidence="2">
    <name type="scientific">Brugia malayi</name>
    <name type="common">Filarial nematode worm</name>
    <dbReference type="NCBI Taxonomy" id="6279"/>
    <lineage>
        <taxon>Eukaryota</taxon>
        <taxon>Metazoa</taxon>
        <taxon>Ecdysozoa</taxon>
        <taxon>Nematoda</taxon>
        <taxon>Chromadorea</taxon>
        <taxon>Rhabditida</taxon>
        <taxon>Spirurina</taxon>
        <taxon>Spiruromorpha</taxon>
        <taxon>Filarioidea</taxon>
        <taxon>Onchocercidae</taxon>
        <taxon>Brugia</taxon>
    </lineage>
</organism>
<gene>
    <name evidence="2 3" type="ORF">Bm4792</name>
    <name evidence="2" type="ORF">BM_Bm4792</name>
</gene>
<dbReference type="EMBL" id="LN857010">
    <property type="protein sequence ID" value="CRZ25542.1"/>
    <property type="molecule type" value="Genomic_DNA"/>
</dbReference>
<dbReference type="Pfam" id="PF12937">
    <property type="entry name" value="F-box-like"/>
    <property type="match status" value="1"/>
</dbReference>
<sequence>MEKLPEEMLRAVFVYLSGSDRLPVALTCRRWFNLLKDSVPSISVVHISLDISACSTRFLEASLSEATLSICLCPGHAKKHAVLLQPLFQAAGKKLTTLAVEDNLIPKEGMETQIPDVTIHALLNNMPKCLRTLHFQGVDFSKVRPWTFALLVKLKSLEELYVLDAVFPTDNESLFARIISPSFDTLTSISITNNAQITDKFVSTLARRCPVLQTINLNGCKRITSLSVLAFAENASHRITELTFIHVQATMFNPNLLQRYLSSPLLIGGNYWRANALKLEIGFQHEAICLENICRNNLFIIVFI</sequence>
<dbReference type="Gene3D" id="3.80.10.10">
    <property type="entry name" value="Ribonuclease Inhibitor"/>
    <property type="match status" value="1"/>
</dbReference>
<dbReference type="PANTHER" id="PTHR13318">
    <property type="entry name" value="PARTNER OF PAIRED, ISOFORM B-RELATED"/>
    <property type="match status" value="1"/>
</dbReference>
<dbReference type="OMA" id="GNYWRAN"/>
<dbReference type="GO" id="GO:0031146">
    <property type="term" value="P:SCF-dependent proteasomal ubiquitin-dependent protein catabolic process"/>
    <property type="evidence" value="ECO:0007669"/>
    <property type="project" value="TreeGrafter"/>
</dbReference>
<dbReference type="GO" id="GO:0019005">
    <property type="term" value="C:SCF ubiquitin ligase complex"/>
    <property type="evidence" value="ECO:0007669"/>
    <property type="project" value="TreeGrafter"/>
</dbReference>
<dbReference type="SUPFAM" id="SSF81383">
    <property type="entry name" value="F-box domain"/>
    <property type="match status" value="1"/>
</dbReference>
<name>A0A0H5SPJ4_BRUMA</name>
<dbReference type="AlphaFoldDB" id="A0A0H5SPJ4"/>
<evidence type="ECO:0000313" key="3">
    <source>
        <dbReference type="WormBase" id="Bm4792"/>
    </source>
</evidence>
<dbReference type="PROSITE" id="PS50181">
    <property type="entry name" value="FBOX"/>
    <property type="match status" value="1"/>
</dbReference>
<reference evidence="2" key="2">
    <citation type="submission" date="2012-12" db="EMBL/GenBank/DDBJ databases">
        <authorList>
            <person name="Gao Y.W."/>
            <person name="Fan S.T."/>
            <person name="Sun H.T."/>
            <person name="Wang Z."/>
            <person name="Gao X.L."/>
            <person name="Li Y.G."/>
            <person name="Wang T.C."/>
            <person name="Zhang K."/>
            <person name="Xu W.W."/>
            <person name="Yu Z.J."/>
            <person name="Xia X.Z."/>
        </authorList>
    </citation>
    <scope>NUCLEOTIDE SEQUENCE</scope>
    <source>
        <strain evidence="2">FR3</strain>
    </source>
</reference>
<evidence type="ECO:0000313" key="2">
    <source>
        <dbReference type="EMBL" id="CRZ25542.1"/>
    </source>
</evidence>
<dbReference type="WormBase" id="Bm4792">
    <property type="protein sequence ID" value="BM46091"/>
    <property type="gene ID" value="WBGene00225053"/>
</dbReference>
<dbReference type="Gene3D" id="1.20.1280.50">
    <property type="match status" value="1"/>
</dbReference>
<dbReference type="InterPro" id="IPR032675">
    <property type="entry name" value="LRR_dom_sf"/>
</dbReference>
<feature type="domain" description="F-box" evidence="1">
    <location>
        <begin position="1"/>
        <end position="47"/>
    </location>
</feature>
<dbReference type="SUPFAM" id="SSF52047">
    <property type="entry name" value="RNI-like"/>
    <property type="match status" value="1"/>
</dbReference>